<proteinExistence type="predicted"/>
<comment type="cofactor">
    <cofactor evidence="1">
        <name>Mg(2+)</name>
        <dbReference type="ChEBI" id="CHEBI:18420"/>
    </cofactor>
</comment>
<feature type="region of interest" description="Disordered" evidence="4">
    <location>
        <begin position="1"/>
        <end position="34"/>
    </location>
</feature>
<organism evidence="6 7">
    <name type="scientific">Streptomyces ziwulingensis</name>
    <dbReference type="NCBI Taxonomy" id="1045501"/>
    <lineage>
        <taxon>Bacteria</taxon>
        <taxon>Bacillati</taxon>
        <taxon>Actinomycetota</taxon>
        <taxon>Actinomycetes</taxon>
        <taxon>Kitasatosporales</taxon>
        <taxon>Streptomycetaceae</taxon>
        <taxon>Streptomyces</taxon>
    </lineage>
</organism>
<dbReference type="InterPro" id="IPR005000">
    <property type="entry name" value="Aldolase/citrate-lyase_domain"/>
</dbReference>
<sequence length="306" mass="32083">MTPTPEPPTTRSRAARSWLFAPGDSERRTEKAAAGPADIVVLDLEDAVAEEGKPGARAAVAAFLASRPPQERRRLWVRVNPLDGPHALADLAAVMPARPGGIMLPKSRGRGDAEVLHHYLSALEAAGGLEQGSTEVIVLVTETAEAVFTTGTYRGVPRVAALTWGAEDLADSVGASGNRRADGSYGFTYELARSCCLLGAAAAAVAAVDTIQGDFRDLEGLRRRVGQARRDGFSGMLAIHPDQVEVINTAFTPTAEELASAREIVDLFAARPGVGAVGLRGAMLDHPHLARAQALLASAAASGRQR</sequence>
<gene>
    <name evidence="6" type="ORF">GCM10023220_46890</name>
</gene>
<dbReference type="InterPro" id="IPR040442">
    <property type="entry name" value="Pyrv_kinase-like_dom_sf"/>
</dbReference>
<comment type="caution">
    <text evidence="6">The sequence shown here is derived from an EMBL/GenBank/DDBJ whole genome shotgun (WGS) entry which is preliminary data.</text>
</comment>
<dbReference type="InterPro" id="IPR011206">
    <property type="entry name" value="Citrate_lyase_beta/mcl1/mcl2"/>
</dbReference>
<evidence type="ECO:0000313" key="6">
    <source>
        <dbReference type="EMBL" id="GAA4810744.1"/>
    </source>
</evidence>
<name>A0ABP9CGH2_9ACTN</name>
<protein>
    <submittedName>
        <fullName evidence="6">CoA ester lyase</fullName>
    </submittedName>
</protein>
<evidence type="ECO:0000256" key="3">
    <source>
        <dbReference type="ARBA" id="ARBA00022842"/>
    </source>
</evidence>
<dbReference type="Proteomes" id="UP001501265">
    <property type="component" value="Unassembled WGS sequence"/>
</dbReference>
<dbReference type="RefSeq" id="WP_345622032.1">
    <property type="nucleotide sequence ID" value="NZ_BAABIG010000052.1"/>
</dbReference>
<dbReference type="InterPro" id="IPR015813">
    <property type="entry name" value="Pyrv/PenolPyrv_kinase-like_dom"/>
</dbReference>
<accession>A0ABP9CGH2</accession>
<keyword evidence="3" id="KW-0460">Magnesium</keyword>
<reference evidence="7" key="1">
    <citation type="journal article" date="2019" name="Int. J. Syst. Evol. Microbiol.">
        <title>The Global Catalogue of Microorganisms (GCM) 10K type strain sequencing project: providing services to taxonomists for standard genome sequencing and annotation.</title>
        <authorList>
            <consortium name="The Broad Institute Genomics Platform"/>
            <consortium name="The Broad Institute Genome Sequencing Center for Infectious Disease"/>
            <person name="Wu L."/>
            <person name="Ma J."/>
        </authorList>
    </citation>
    <scope>NUCLEOTIDE SEQUENCE [LARGE SCALE GENOMIC DNA]</scope>
    <source>
        <strain evidence="7">JCM 18081</strain>
    </source>
</reference>
<dbReference type="GO" id="GO:0016829">
    <property type="term" value="F:lyase activity"/>
    <property type="evidence" value="ECO:0007669"/>
    <property type="project" value="UniProtKB-KW"/>
</dbReference>
<keyword evidence="6" id="KW-0456">Lyase</keyword>
<dbReference type="SUPFAM" id="SSF51621">
    <property type="entry name" value="Phosphoenolpyruvate/pyruvate domain"/>
    <property type="match status" value="1"/>
</dbReference>
<keyword evidence="7" id="KW-1185">Reference proteome</keyword>
<evidence type="ECO:0000256" key="4">
    <source>
        <dbReference type="SAM" id="MobiDB-lite"/>
    </source>
</evidence>
<dbReference type="EMBL" id="BAABIG010000052">
    <property type="protein sequence ID" value="GAA4810744.1"/>
    <property type="molecule type" value="Genomic_DNA"/>
</dbReference>
<evidence type="ECO:0000313" key="7">
    <source>
        <dbReference type="Proteomes" id="UP001501265"/>
    </source>
</evidence>
<evidence type="ECO:0000256" key="1">
    <source>
        <dbReference type="ARBA" id="ARBA00001946"/>
    </source>
</evidence>
<dbReference type="Gene3D" id="3.20.20.60">
    <property type="entry name" value="Phosphoenolpyruvate-binding domains"/>
    <property type="match status" value="1"/>
</dbReference>
<dbReference type="Pfam" id="PF03328">
    <property type="entry name" value="HpcH_HpaI"/>
    <property type="match status" value="1"/>
</dbReference>
<evidence type="ECO:0000259" key="5">
    <source>
        <dbReference type="Pfam" id="PF03328"/>
    </source>
</evidence>
<dbReference type="PANTHER" id="PTHR32308">
    <property type="entry name" value="LYASE BETA SUBUNIT, PUTATIVE (AFU_ORTHOLOGUE AFUA_4G13030)-RELATED"/>
    <property type="match status" value="1"/>
</dbReference>
<feature type="domain" description="HpcH/HpaI aldolase/citrate lyase" evidence="5">
    <location>
        <begin position="16"/>
        <end position="241"/>
    </location>
</feature>
<keyword evidence="2" id="KW-0479">Metal-binding</keyword>
<dbReference type="PANTHER" id="PTHR32308:SF0">
    <property type="entry name" value="HPCH_HPAI ALDOLASE_CITRATE LYASE DOMAIN-CONTAINING PROTEIN"/>
    <property type="match status" value="1"/>
</dbReference>
<evidence type="ECO:0000256" key="2">
    <source>
        <dbReference type="ARBA" id="ARBA00022723"/>
    </source>
</evidence>
<dbReference type="PIRSF" id="PIRSF015582">
    <property type="entry name" value="Cit_lyase_B"/>
    <property type="match status" value="1"/>
</dbReference>